<name>A0A979H501_ECOSE</name>
<evidence type="ECO:0000313" key="1">
    <source>
        <dbReference type="EMBL" id="BAG80459.1"/>
    </source>
</evidence>
<reference evidence="1 2" key="1">
    <citation type="journal article" date="2008" name="DNA Res.">
        <title>Complete genome sequence and comparative analysis of the wild-type commensal Escherichia coli strain SE11 isolated from a healthy adult.</title>
        <authorList>
            <person name="Oshima K."/>
            <person name="Toh H."/>
            <person name="Ogura Y."/>
            <person name="Sasamoto H."/>
            <person name="Morita H."/>
            <person name="Park S.-H."/>
            <person name="Ooka T."/>
            <person name="Iyoda S."/>
            <person name="Taylor T.D."/>
            <person name="Hayashi T."/>
            <person name="Itoh K."/>
            <person name="Hattori M."/>
        </authorList>
    </citation>
    <scope>NUCLEOTIDE SEQUENCE [LARGE SCALE GENOMIC DNA]</scope>
    <source>
        <strain evidence="1 2">SE11</strain>
    </source>
</reference>
<evidence type="ECO:0008006" key="3">
    <source>
        <dbReference type="Google" id="ProtNLM"/>
    </source>
</evidence>
<dbReference type="Proteomes" id="UP000008199">
    <property type="component" value="Plasmid pSE11-3"/>
</dbReference>
<sequence>MSTCNSLTNGNKGVLLHLNIHVPAPTLPKVQCYMSPWSNSIDFQPVTVPAEKSKAGQATWPLSGGGFTGVEAQSASLSVNCNNIDAGITSFPLTVGLSGTNWEYGQNGELYFNAERSIAVAANLKMEATGNGTLSLDTVRNAACQNYWSLSGANAFEMGPARLGQYLSAKESACQFTRTLPTVRNIVEGFRFTLNALPGVSTQPLAAEPGYGEHTGALMLEVNSL</sequence>
<proteinExistence type="predicted"/>
<dbReference type="AlphaFoldDB" id="A0A979H501"/>
<accession>A0A979H501</accession>
<protein>
    <recommendedName>
        <fullName evidence="3">Fimbrial protein</fullName>
    </recommendedName>
</protein>
<gene>
    <name evidence="1" type="ordered locus">ECSE_P3-0020</name>
</gene>
<dbReference type="EMBL" id="AP009243">
    <property type="protein sequence ID" value="BAG80459.1"/>
    <property type="molecule type" value="Genomic_DNA"/>
</dbReference>
<organism evidence="1 2">
    <name type="scientific">Escherichia coli (strain SE11)</name>
    <dbReference type="NCBI Taxonomy" id="409438"/>
    <lineage>
        <taxon>Bacteria</taxon>
        <taxon>Pseudomonadati</taxon>
        <taxon>Pseudomonadota</taxon>
        <taxon>Gammaproteobacteria</taxon>
        <taxon>Enterobacterales</taxon>
        <taxon>Enterobacteriaceae</taxon>
        <taxon>Escherichia</taxon>
    </lineage>
</organism>
<keyword evidence="1" id="KW-0614">Plasmid</keyword>
<geneLocation type="plasmid" evidence="1 2">
    <name>pSE11-3</name>
</geneLocation>
<evidence type="ECO:0000313" key="2">
    <source>
        <dbReference type="Proteomes" id="UP000008199"/>
    </source>
</evidence>
<dbReference type="KEGG" id="ecy:ECSE_P3-0020"/>